<dbReference type="EMBL" id="LHYE01000038">
    <property type="protein sequence ID" value="KXB06615.1"/>
    <property type="molecule type" value="Genomic_DNA"/>
</dbReference>
<name>A0A133VJK4_9EURY</name>
<dbReference type="Proteomes" id="UP000070263">
    <property type="component" value="Unassembled WGS sequence"/>
</dbReference>
<reference evidence="1 2" key="1">
    <citation type="journal article" date="2016" name="Sci. Rep.">
        <title>Metabolic traits of an uncultured archaeal lineage -MSBL1- from brine pools of the Red Sea.</title>
        <authorList>
            <person name="Mwirichia R."/>
            <person name="Alam I."/>
            <person name="Rashid M."/>
            <person name="Vinu M."/>
            <person name="Ba-Alawi W."/>
            <person name="Anthony Kamau A."/>
            <person name="Kamanda Ngugi D."/>
            <person name="Goker M."/>
            <person name="Klenk H.P."/>
            <person name="Bajic V."/>
            <person name="Stingl U."/>
        </authorList>
    </citation>
    <scope>NUCLEOTIDE SEQUENCE [LARGE SCALE GENOMIC DNA]</scope>
    <source>
        <strain evidence="1">SCGC-AAA382A20</strain>
    </source>
</reference>
<sequence>MRIEKYVDEFSKILKALRGRKWKVDFDEAEVSLAILREVAKDRRMENIEARRQRSAKGEPATEKQKEYMDDLGILYDEGITKEKASEEIERALEEGSPEQGSG</sequence>
<dbReference type="AlphaFoldDB" id="A0A133VJK4"/>
<protein>
    <submittedName>
        <fullName evidence="1">Uncharacterized protein</fullName>
    </submittedName>
</protein>
<keyword evidence="2" id="KW-1185">Reference proteome</keyword>
<comment type="caution">
    <text evidence="1">The sequence shown here is derived from an EMBL/GenBank/DDBJ whole genome shotgun (WGS) entry which is preliminary data.</text>
</comment>
<accession>A0A133VJK4</accession>
<organism evidence="1 2">
    <name type="scientific">candidate division MSBL1 archaeon SCGC-AAA382A20</name>
    <dbReference type="NCBI Taxonomy" id="1698280"/>
    <lineage>
        <taxon>Archaea</taxon>
        <taxon>Methanobacteriati</taxon>
        <taxon>Methanobacteriota</taxon>
        <taxon>candidate division MSBL1</taxon>
    </lineage>
</organism>
<gene>
    <name evidence="1" type="ORF">AKJ51_03380</name>
</gene>
<evidence type="ECO:0000313" key="2">
    <source>
        <dbReference type="Proteomes" id="UP000070263"/>
    </source>
</evidence>
<proteinExistence type="predicted"/>
<evidence type="ECO:0000313" key="1">
    <source>
        <dbReference type="EMBL" id="KXB06615.1"/>
    </source>
</evidence>